<dbReference type="AlphaFoldDB" id="A0A3A2Z2X8"/>
<proteinExistence type="predicted"/>
<reference evidence="2" key="1">
    <citation type="submission" date="2017-02" db="EMBL/GenBank/DDBJ databases">
        <authorList>
            <person name="Tafer H."/>
            <person name="Lopandic K."/>
        </authorList>
    </citation>
    <scope>NUCLEOTIDE SEQUENCE [LARGE SCALE GENOMIC DNA]</scope>
    <source>
        <strain evidence="2">CBS 366.77</strain>
    </source>
</reference>
<comment type="caution">
    <text evidence="1">The sequence shown here is derived from an EMBL/GenBank/DDBJ whole genome shotgun (WGS) entry which is preliminary data.</text>
</comment>
<protein>
    <submittedName>
        <fullName evidence="1">Uncharacterized protein</fullName>
    </submittedName>
</protein>
<dbReference type="EMBL" id="MVGC01003872">
    <property type="protein sequence ID" value="RJE16563.1"/>
    <property type="molecule type" value="Genomic_DNA"/>
</dbReference>
<sequence>MGMSDPARGLLLHMANPDREFVRTTRQTNFYLNGLLGSIPTCNTGTITNDLMGVRSNSFDE</sequence>
<gene>
    <name evidence="1" type="ORF">PHISCL_11100</name>
</gene>
<evidence type="ECO:0000313" key="2">
    <source>
        <dbReference type="Proteomes" id="UP000266188"/>
    </source>
</evidence>
<name>A0A3A2Z2X8_9EURO</name>
<keyword evidence="2" id="KW-1185">Reference proteome</keyword>
<evidence type="ECO:0000313" key="1">
    <source>
        <dbReference type="EMBL" id="RJE16563.1"/>
    </source>
</evidence>
<dbReference type="Proteomes" id="UP000266188">
    <property type="component" value="Unassembled WGS sequence"/>
</dbReference>
<organism evidence="1 2">
    <name type="scientific">Aspergillus sclerotialis</name>
    <dbReference type="NCBI Taxonomy" id="2070753"/>
    <lineage>
        <taxon>Eukaryota</taxon>
        <taxon>Fungi</taxon>
        <taxon>Dikarya</taxon>
        <taxon>Ascomycota</taxon>
        <taxon>Pezizomycotina</taxon>
        <taxon>Eurotiomycetes</taxon>
        <taxon>Eurotiomycetidae</taxon>
        <taxon>Eurotiales</taxon>
        <taxon>Aspergillaceae</taxon>
        <taxon>Aspergillus</taxon>
        <taxon>Aspergillus subgen. Polypaecilum</taxon>
    </lineage>
</organism>
<accession>A0A3A2Z2X8</accession>